<dbReference type="STRING" id="318479.A0A0N4UD83"/>
<evidence type="ECO:0000313" key="2">
    <source>
        <dbReference type="EMBL" id="VDN59098.1"/>
    </source>
</evidence>
<reference evidence="2 4" key="2">
    <citation type="submission" date="2018-11" db="EMBL/GenBank/DDBJ databases">
        <authorList>
            <consortium name="Pathogen Informatics"/>
        </authorList>
    </citation>
    <scope>NUCLEOTIDE SEQUENCE [LARGE SCALE GENOMIC DNA]</scope>
</reference>
<dbReference type="EMBL" id="UYYG01001176">
    <property type="protein sequence ID" value="VDN59098.1"/>
    <property type="molecule type" value="Genomic_DNA"/>
</dbReference>
<dbReference type="GO" id="GO:0060271">
    <property type="term" value="P:cilium assembly"/>
    <property type="evidence" value="ECO:0007669"/>
    <property type="project" value="InterPro"/>
</dbReference>
<accession>A0A0N4UD83</accession>
<dbReference type="AlphaFoldDB" id="A0A0N4UD83"/>
<protein>
    <submittedName>
        <fullName evidence="5">Meckelin</fullName>
    </submittedName>
</protein>
<evidence type="ECO:0000313" key="5">
    <source>
        <dbReference type="WBParaSite" id="DME_0000527201-mRNA-1"/>
    </source>
</evidence>
<dbReference type="InterPro" id="IPR019170">
    <property type="entry name" value="Meckelin"/>
</dbReference>
<dbReference type="OrthoDB" id="419138at2759"/>
<evidence type="ECO:0000313" key="4">
    <source>
        <dbReference type="Proteomes" id="UP000274756"/>
    </source>
</evidence>
<dbReference type="GO" id="GO:0036038">
    <property type="term" value="C:MKS complex"/>
    <property type="evidence" value="ECO:0007669"/>
    <property type="project" value="InterPro"/>
</dbReference>
<dbReference type="WBParaSite" id="DME_0000527201-mRNA-1">
    <property type="protein sequence ID" value="DME_0000527201-mRNA-1"/>
    <property type="gene ID" value="DME_0000527201"/>
</dbReference>
<proteinExistence type="predicted"/>
<feature type="transmembrane region" description="Helical" evidence="1">
    <location>
        <begin position="460"/>
        <end position="481"/>
    </location>
</feature>
<keyword evidence="1" id="KW-0472">Membrane</keyword>
<feature type="transmembrane region" description="Helical" evidence="1">
    <location>
        <begin position="668"/>
        <end position="685"/>
    </location>
</feature>
<organism evidence="3 5">
    <name type="scientific">Dracunculus medinensis</name>
    <name type="common">Guinea worm</name>
    <dbReference type="NCBI Taxonomy" id="318479"/>
    <lineage>
        <taxon>Eukaryota</taxon>
        <taxon>Metazoa</taxon>
        <taxon>Ecdysozoa</taxon>
        <taxon>Nematoda</taxon>
        <taxon>Chromadorea</taxon>
        <taxon>Rhabditida</taxon>
        <taxon>Spirurina</taxon>
        <taxon>Dracunculoidea</taxon>
        <taxon>Dracunculidae</taxon>
        <taxon>Dracunculus</taxon>
    </lineage>
</organism>
<feature type="transmembrane region" description="Helical" evidence="1">
    <location>
        <begin position="502"/>
        <end position="524"/>
    </location>
</feature>
<name>A0A0N4UD83_DRAME</name>
<evidence type="ECO:0000313" key="3">
    <source>
        <dbReference type="Proteomes" id="UP000038040"/>
    </source>
</evidence>
<dbReference type="PANTHER" id="PTHR21274:SF0">
    <property type="entry name" value="MECKELIN"/>
    <property type="match status" value="1"/>
</dbReference>
<keyword evidence="1" id="KW-1133">Transmembrane helix</keyword>
<gene>
    <name evidence="2" type="ORF">DME_LOCUS9071</name>
</gene>
<dbReference type="Proteomes" id="UP000274756">
    <property type="component" value="Unassembled WGS sequence"/>
</dbReference>
<dbReference type="Pfam" id="PF09773">
    <property type="entry name" value="Meckelin"/>
    <property type="match status" value="1"/>
</dbReference>
<dbReference type="Proteomes" id="UP000038040">
    <property type="component" value="Unplaced"/>
</dbReference>
<keyword evidence="4" id="KW-1185">Reference proteome</keyword>
<feature type="transmembrane region" description="Helical" evidence="1">
    <location>
        <begin position="544"/>
        <end position="567"/>
    </location>
</feature>
<reference evidence="5" key="1">
    <citation type="submission" date="2017-02" db="UniProtKB">
        <authorList>
            <consortium name="WormBaseParasite"/>
        </authorList>
    </citation>
    <scope>IDENTIFICATION</scope>
</reference>
<sequence>MKDKRTQTTTAIDYINYKECINDTYYDVSQMKCSKCPNGTVPSADKFSCVCPQGQILTAIGCHQCPDGTSMSEDGLFCVECLNTTKKMNRIEKCPNCASGEITAFSLAANMQFMQQICQKCPENSRPSFDKRICIPCSKADLLSCSCQKENCSENSFPSETLYSIQYEDRSFSPNLYIKKNLRKSQKRCLSGVSTSCQNLANLCVLQNYRTQPPSACNVFEELFSKNSIEHRNNKLPAILYHNTESNIELNRENAINAKFYLLKTMPNSEVNILSVAFDINGTFLELIPLQKSRIFPSCFDDFVIRFGVRYSFNCRVSLDKLTDLSDIIFYDLYFQFIDVNNKTKLFPVPIVNENIRKDNEFFNRLSANDMSKWTLSRRIYSFDRTFKKTPDNQLKPVIRYLAMLSIEIQVQSRKDGYLMPPYIRIRHNEFDEDHPNPASIQFSVNYIKNEESYERDLEIIMAIIGTISIVISASATYSWGRRSGKIVVDFSTVLKLILFECDVLSEIFFAVVTIMAISATFIYKAQSLLYFTMPNPPQERTFIAYLIAATTLRFISLLHTNLHLAIVKTFFIDWERPQLIDINKEQQGSPKLSKNERKEEPPVIWRTYLVANEWNELQCCRKTSVSLQLVTILVLLRWFKLENWSAVAPGFSTDVSSSYCQSVISRYAVVAFLYLTIALIQWLLNTLILERLVLDRFRNFIDLCSIANISVISLTEPLHGYYIHGRSIHGSADANMAQINLYLQKERDNLCGERGLEQNSELQTFVINVPKSFKAYFDQITSELCQARMNCRETKGFEATTIKIDEISRAHSKMNHFLMEFVEHNNPSVDYVIRDSTFFEAIFNIEFNDTTTTGIFAR</sequence>
<evidence type="ECO:0000256" key="1">
    <source>
        <dbReference type="SAM" id="Phobius"/>
    </source>
</evidence>
<dbReference type="PANTHER" id="PTHR21274">
    <property type="entry name" value="MECKELIN"/>
    <property type="match status" value="1"/>
</dbReference>
<keyword evidence="1" id="KW-0812">Transmembrane</keyword>